<dbReference type="Proteomes" id="UP000194236">
    <property type="component" value="Unassembled WGS sequence"/>
</dbReference>
<reference evidence="3 4" key="1">
    <citation type="submission" date="2017-03" db="EMBL/GenBank/DDBJ databases">
        <title>Genome Survey of Euroglyphus maynei.</title>
        <authorList>
            <person name="Arlian L.G."/>
            <person name="Morgan M.S."/>
            <person name="Rider S.D."/>
        </authorList>
    </citation>
    <scope>NUCLEOTIDE SEQUENCE [LARGE SCALE GENOMIC DNA]</scope>
    <source>
        <strain evidence="3">Arlian Lab</strain>
        <tissue evidence="3">Whole body</tissue>
    </source>
</reference>
<dbReference type="PANTHER" id="PTHR23352">
    <property type="entry name" value="NEURAL PROLIFERATION DIFFERENTIATION AND CONTROL PROTEIN-1 NPDC-1 PROTEIN"/>
    <property type="match status" value="1"/>
</dbReference>
<evidence type="ECO:0000256" key="2">
    <source>
        <dbReference type="SAM" id="Phobius"/>
    </source>
</evidence>
<dbReference type="Pfam" id="PF06809">
    <property type="entry name" value="NPDC1"/>
    <property type="match status" value="1"/>
</dbReference>
<proteinExistence type="predicted"/>
<name>A0A1Y3BFK6_EURMA</name>
<keyword evidence="4" id="KW-1185">Reference proteome</keyword>
<comment type="caution">
    <text evidence="3">The sequence shown here is derived from an EMBL/GenBank/DDBJ whole genome shotgun (WGS) entry which is preliminary data.</text>
</comment>
<feature type="region of interest" description="Disordered" evidence="1">
    <location>
        <begin position="336"/>
        <end position="358"/>
    </location>
</feature>
<organism evidence="3 4">
    <name type="scientific">Euroglyphus maynei</name>
    <name type="common">Mayne's house dust mite</name>
    <dbReference type="NCBI Taxonomy" id="6958"/>
    <lineage>
        <taxon>Eukaryota</taxon>
        <taxon>Metazoa</taxon>
        <taxon>Ecdysozoa</taxon>
        <taxon>Arthropoda</taxon>
        <taxon>Chelicerata</taxon>
        <taxon>Arachnida</taxon>
        <taxon>Acari</taxon>
        <taxon>Acariformes</taxon>
        <taxon>Sarcoptiformes</taxon>
        <taxon>Astigmata</taxon>
        <taxon>Psoroptidia</taxon>
        <taxon>Analgoidea</taxon>
        <taxon>Pyroglyphidae</taxon>
        <taxon>Pyroglyphinae</taxon>
        <taxon>Euroglyphus</taxon>
    </lineage>
</organism>
<dbReference type="AlphaFoldDB" id="A0A1Y3BFK6"/>
<evidence type="ECO:0000313" key="3">
    <source>
        <dbReference type="EMBL" id="OTF79699.1"/>
    </source>
</evidence>
<feature type="transmembrane region" description="Helical" evidence="2">
    <location>
        <begin position="288"/>
        <end position="313"/>
    </location>
</feature>
<protein>
    <submittedName>
        <fullName evidence="3">Uncharacterized protein</fullName>
    </submittedName>
</protein>
<dbReference type="GO" id="GO:0016020">
    <property type="term" value="C:membrane"/>
    <property type="evidence" value="ECO:0007669"/>
    <property type="project" value="InterPro"/>
</dbReference>
<feature type="compositionally biased region" description="Low complexity" evidence="1">
    <location>
        <begin position="340"/>
        <end position="352"/>
    </location>
</feature>
<evidence type="ECO:0000256" key="1">
    <source>
        <dbReference type="SAM" id="MobiDB-lite"/>
    </source>
</evidence>
<evidence type="ECO:0000313" key="4">
    <source>
        <dbReference type="Proteomes" id="UP000194236"/>
    </source>
</evidence>
<keyword evidence="2" id="KW-1133">Transmembrane helix</keyword>
<dbReference type="EMBL" id="MUJZ01021841">
    <property type="protein sequence ID" value="OTF79699.1"/>
    <property type="molecule type" value="Genomic_DNA"/>
</dbReference>
<sequence length="384" mass="43915">SERRIFYPNKYEPFSTTNYLRNYYQKLLPYVSRFDNDDGDGDGDRQASSPLQQEFDLRYDADPLLSNADAANILLNRPEGGLLSKYKNSNRPTAAAAAIQREQIFNPKQTIGDDELNRLFVSIQNIQPPIDERNVDYLYDENNRATEQLLDFASFIGNQKQHPSTTMNDDNVNYGKLDFNQKWKLQKHPTSSSISSNHERPIPVYREENMAIPYDEIEQTKKRKETKENIINNGDDNQSLKERKRLQAKPSNVMINQHSMQEPKSYQQSIMMNRKDSIESKFSSLSDIYFIAIVACVSTVAIFSVIGAGYCFYKVQQSNKAAADVDFPAYGVIGPVSRSGGDNNTNNNNDGNKCTSPNNDRKLVQSAQIYHYHHQKQQMISTEK</sequence>
<dbReference type="InterPro" id="IPR009635">
    <property type="entry name" value="NPDC1"/>
</dbReference>
<keyword evidence="2" id="KW-0472">Membrane</keyword>
<dbReference type="OrthoDB" id="6270617at2759"/>
<gene>
    <name evidence="3" type="ORF">BLA29_004632</name>
</gene>
<accession>A0A1Y3BFK6</accession>
<keyword evidence="2" id="KW-0812">Transmembrane</keyword>
<dbReference type="PANTHER" id="PTHR23352:SF2">
    <property type="entry name" value="NEURAL PROLIFERATION DIFFERENTIATION AND CONTROL PROTEIN 1"/>
    <property type="match status" value="1"/>
</dbReference>
<feature type="non-terminal residue" evidence="3">
    <location>
        <position position="1"/>
    </location>
</feature>